<evidence type="ECO:0000313" key="2">
    <source>
        <dbReference type="EMBL" id="MCW7552684.1"/>
    </source>
</evidence>
<feature type="domain" description="SET" evidence="1">
    <location>
        <begin position="15"/>
        <end position="111"/>
    </location>
</feature>
<dbReference type="RefSeq" id="WP_262567614.1">
    <property type="nucleotide sequence ID" value="NZ_JAPFCC010000001.1"/>
</dbReference>
<dbReference type="Proteomes" id="UP001209854">
    <property type="component" value="Unassembled WGS sequence"/>
</dbReference>
<name>A0ABT3MTG4_9GAMM</name>
<dbReference type="SUPFAM" id="SSF82199">
    <property type="entry name" value="SET domain"/>
    <property type="match status" value="1"/>
</dbReference>
<comment type="caution">
    <text evidence="2">The sequence shown here is derived from an EMBL/GenBank/DDBJ whole genome shotgun (WGS) entry which is preliminary data.</text>
</comment>
<organism evidence="2 3">
    <name type="scientific">Endozoicomonas gorgoniicola</name>
    <dbReference type="NCBI Taxonomy" id="1234144"/>
    <lineage>
        <taxon>Bacteria</taxon>
        <taxon>Pseudomonadati</taxon>
        <taxon>Pseudomonadota</taxon>
        <taxon>Gammaproteobacteria</taxon>
        <taxon>Oceanospirillales</taxon>
        <taxon>Endozoicomonadaceae</taxon>
        <taxon>Endozoicomonas</taxon>
    </lineage>
</organism>
<accession>A0ABT3MTG4</accession>
<dbReference type="Pfam" id="PF00856">
    <property type="entry name" value="SET"/>
    <property type="match status" value="1"/>
</dbReference>
<evidence type="ECO:0000313" key="3">
    <source>
        <dbReference type="Proteomes" id="UP001209854"/>
    </source>
</evidence>
<protein>
    <submittedName>
        <fullName evidence="2">SET domain-containing protein</fullName>
    </submittedName>
</protein>
<dbReference type="InterPro" id="IPR001214">
    <property type="entry name" value="SET_dom"/>
</dbReference>
<dbReference type="Gene3D" id="2.170.270.10">
    <property type="entry name" value="SET domain"/>
    <property type="match status" value="1"/>
</dbReference>
<dbReference type="InterPro" id="IPR046341">
    <property type="entry name" value="SET_dom_sf"/>
</dbReference>
<dbReference type="EMBL" id="JAPFCC010000001">
    <property type="protein sequence ID" value="MCW7552684.1"/>
    <property type="molecule type" value="Genomic_DNA"/>
</dbReference>
<sequence length="120" mass="13948">MFMIKYFLKPSGINGIGIFANQNVKKNDIVHRGILSDDLILSTAEFHQLTEEQQVTMQHFGYFDRKLKKWRLEAGDIKFCNHSDKPNVTLVNTDLLALRDIPSGDEILHNYEEIEELREV</sequence>
<reference evidence="2 3" key="1">
    <citation type="submission" date="2022-10" db="EMBL/GenBank/DDBJ databases">
        <title>High-quality genome sequences of two octocoral-associated bacteria, Endozoicomonas euniceicola EF212 and Endozoicomonas gorgoniicola PS125.</title>
        <authorList>
            <person name="Chiou Y.-J."/>
            <person name="Chen Y.-H."/>
        </authorList>
    </citation>
    <scope>NUCLEOTIDE SEQUENCE [LARGE SCALE GENOMIC DNA]</scope>
    <source>
        <strain evidence="2 3">PS125</strain>
    </source>
</reference>
<proteinExistence type="predicted"/>
<gene>
    <name evidence="2" type="ORF">NX722_08505</name>
</gene>
<evidence type="ECO:0000259" key="1">
    <source>
        <dbReference type="Pfam" id="PF00856"/>
    </source>
</evidence>
<keyword evidence="3" id="KW-1185">Reference proteome</keyword>